<dbReference type="PANTHER" id="PTHR21210">
    <property type="entry name" value="TRNA (URACIL-O(2)-)-METHYLTRANSFERASE-RELATED"/>
    <property type="match status" value="1"/>
</dbReference>
<evidence type="ECO:0000256" key="12">
    <source>
        <dbReference type="SAM" id="MobiDB-lite"/>
    </source>
</evidence>
<evidence type="ECO:0000256" key="4">
    <source>
        <dbReference type="ARBA" id="ARBA00017788"/>
    </source>
</evidence>
<dbReference type="GeneID" id="27315757"/>
<dbReference type="AlphaFoldDB" id="A0A0D2A340"/>
<dbReference type="InterPro" id="IPR011671">
    <property type="entry name" value="tRNA_uracil_MeTrfase"/>
</dbReference>
<evidence type="ECO:0000256" key="11">
    <source>
        <dbReference type="RuleBase" id="RU368004"/>
    </source>
</evidence>
<evidence type="ECO:0000313" key="13">
    <source>
        <dbReference type="EMBL" id="KIW00805.1"/>
    </source>
</evidence>
<comment type="subcellular location">
    <subcellularLocation>
        <location evidence="1 11">Cytoplasm</location>
    </subcellularLocation>
</comment>
<gene>
    <name evidence="13" type="ORF">PV09_07784</name>
</gene>
<dbReference type="EMBL" id="KN847560">
    <property type="protein sequence ID" value="KIW00805.1"/>
    <property type="molecule type" value="Genomic_DNA"/>
</dbReference>
<keyword evidence="14" id="KW-1185">Reference proteome</keyword>
<dbReference type="HOGENOM" id="CLU_018580_2_0_1"/>
<dbReference type="EC" id="2.1.1.211" evidence="3 11"/>
<dbReference type="GO" id="GO:0030488">
    <property type="term" value="P:tRNA methylation"/>
    <property type="evidence" value="ECO:0007669"/>
    <property type="project" value="UniProtKB-UniRule"/>
</dbReference>
<feature type="compositionally biased region" description="Low complexity" evidence="12">
    <location>
        <begin position="8"/>
        <end position="19"/>
    </location>
</feature>
<evidence type="ECO:0000256" key="5">
    <source>
        <dbReference type="ARBA" id="ARBA00022490"/>
    </source>
</evidence>
<dbReference type="Pfam" id="PF07757">
    <property type="entry name" value="AdoMet_MTase"/>
    <property type="match status" value="1"/>
</dbReference>
<organism evidence="13 14">
    <name type="scientific">Verruconis gallopava</name>
    <dbReference type="NCBI Taxonomy" id="253628"/>
    <lineage>
        <taxon>Eukaryota</taxon>
        <taxon>Fungi</taxon>
        <taxon>Dikarya</taxon>
        <taxon>Ascomycota</taxon>
        <taxon>Pezizomycotina</taxon>
        <taxon>Dothideomycetes</taxon>
        <taxon>Pleosporomycetidae</taxon>
        <taxon>Venturiales</taxon>
        <taxon>Sympoventuriaceae</taxon>
        <taxon>Verruconis</taxon>
    </lineage>
</organism>
<dbReference type="GO" id="GO:0005737">
    <property type="term" value="C:cytoplasm"/>
    <property type="evidence" value="ECO:0007669"/>
    <property type="project" value="UniProtKB-SubCell"/>
</dbReference>
<keyword evidence="9 11" id="KW-0819">tRNA processing</keyword>
<dbReference type="Proteomes" id="UP000053259">
    <property type="component" value="Unassembled WGS sequence"/>
</dbReference>
<evidence type="ECO:0000313" key="14">
    <source>
        <dbReference type="Proteomes" id="UP000053259"/>
    </source>
</evidence>
<dbReference type="STRING" id="253628.A0A0D2A340"/>
<dbReference type="GO" id="GO:0141101">
    <property type="term" value="F:tRNA(Ser) (uridine(44)-2'-O-)-methyltransferase activity"/>
    <property type="evidence" value="ECO:0007669"/>
    <property type="project" value="UniProtKB-EC"/>
</dbReference>
<evidence type="ECO:0000256" key="1">
    <source>
        <dbReference type="ARBA" id="ARBA00004496"/>
    </source>
</evidence>
<accession>A0A0D2A340</accession>
<keyword evidence="7 11" id="KW-0808">Transferase</keyword>
<dbReference type="RefSeq" id="XP_016210674.1">
    <property type="nucleotide sequence ID" value="XM_016361595.1"/>
</dbReference>
<keyword evidence="5 11" id="KW-0963">Cytoplasm</keyword>
<dbReference type="OrthoDB" id="10047021at2759"/>
<protein>
    <recommendedName>
        <fullName evidence="4 11">tRNA (uracil-O(2)-)-methyltransferase</fullName>
        <ecNumber evidence="3 11">2.1.1.211</ecNumber>
    </recommendedName>
</protein>
<evidence type="ECO:0000256" key="6">
    <source>
        <dbReference type="ARBA" id="ARBA00022603"/>
    </source>
</evidence>
<evidence type="ECO:0000256" key="10">
    <source>
        <dbReference type="ARBA" id="ARBA00047957"/>
    </source>
</evidence>
<evidence type="ECO:0000256" key="8">
    <source>
        <dbReference type="ARBA" id="ARBA00022691"/>
    </source>
</evidence>
<keyword evidence="6 11" id="KW-0489">Methyltransferase</keyword>
<dbReference type="PANTHER" id="PTHR21210:SF0">
    <property type="entry name" value="TRNA (URACIL-O(2)-)-METHYLTRANSFERASE-RELATED"/>
    <property type="match status" value="1"/>
</dbReference>
<name>A0A0D2A340_9PEZI</name>
<evidence type="ECO:0000256" key="9">
    <source>
        <dbReference type="ARBA" id="ARBA00022694"/>
    </source>
</evidence>
<evidence type="ECO:0000256" key="2">
    <source>
        <dbReference type="ARBA" id="ARBA00009056"/>
    </source>
</evidence>
<keyword evidence="8 11" id="KW-0949">S-adenosyl-L-methionine</keyword>
<comment type="similarity">
    <text evidence="2 11">Belongs to the TRM44 family.</text>
</comment>
<comment type="function">
    <text evidence="11">Adenosyl-L-methionine (AdoMet)-dependent tRNA (uracil-O(2)-)-methyltransferase.</text>
</comment>
<sequence length="566" mass="63444">MDDLKAFSDASPSSPPSRSQHSEHAKALDSPFLGRSGELWALVSKKDAIFLPRHFLAVIDNLIKNPNITSSCVFRADVYYDSSKQAPMFDNTSGQETFDHAIKHLKKEYRPQAFMLDGYNHNRTIVRKMIPRNPSLDAALLQTCHFFSRFVQLTKHDSGNSTQEDHIFVMIPHVSDVSSIPFYHPKVRGLAIRYLYNPSTAAGNLFVYYNFFASHQLDHRLERTALNLLNIVHKHSTGQASGYTKRVHHDQIIPQPRFQDTYTRLKIKYAKQLIGNWAEETDPTKHVFEDLGIAAFLIELWRDMYPVGCEFPGFVDIGCGNGILVNILIQEGYRGWGLEARPRKSWGRFPLEVRDCLSARILAPSVLKIAPGTESDTGAFHSGQFPEGTFIVSNHADELTPWTPLIAFLNFAPFIAIPCCSHNLAGARCRFNTRSERGLDSIDATDRPTFESTCTVEDGPGPKSGSLARAKGAAKQPSAYQSLTNYVVSLAKELGFDTQKEMLRIPSTRNAAIVGKVSDHGMQQADAQARLAYVNDIVHREVGEMDQVVKDWLSNAEKLARRPSEH</sequence>
<evidence type="ECO:0000256" key="7">
    <source>
        <dbReference type="ARBA" id="ARBA00022679"/>
    </source>
</evidence>
<dbReference type="VEuPathDB" id="FungiDB:PV09_07784"/>
<proteinExistence type="inferred from homology"/>
<feature type="region of interest" description="Disordered" evidence="12">
    <location>
        <begin position="1"/>
        <end position="27"/>
    </location>
</feature>
<dbReference type="InParanoid" id="A0A0D2A340"/>
<reference evidence="13 14" key="1">
    <citation type="submission" date="2015-01" db="EMBL/GenBank/DDBJ databases">
        <title>The Genome Sequence of Ochroconis gallopava CBS43764.</title>
        <authorList>
            <consortium name="The Broad Institute Genomics Platform"/>
            <person name="Cuomo C."/>
            <person name="de Hoog S."/>
            <person name="Gorbushina A."/>
            <person name="Stielow B."/>
            <person name="Teixiera M."/>
            <person name="Abouelleil A."/>
            <person name="Chapman S.B."/>
            <person name="Priest M."/>
            <person name="Young S.K."/>
            <person name="Wortman J."/>
            <person name="Nusbaum C."/>
            <person name="Birren B."/>
        </authorList>
    </citation>
    <scope>NUCLEOTIDE SEQUENCE [LARGE SCALE GENOMIC DNA]</scope>
    <source>
        <strain evidence="13 14">CBS 43764</strain>
    </source>
</reference>
<dbReference type="FunCoup" id="A0A0D2A340">
    <property type="interactions" value="82"/>
</dbReference>
<comment type="catalytic activity">
    <reaction evidence="10 11">
        <text>uridine(44) in tRNA(Ser) + S-adenosyl-L-methionine = 2'-O-methyluridine(44) in tRNA(Ser) + S-adenosyl-L-homocysteine + H(+)</text>
        <dbReference type="Rhea" id="RHEA:43100"/>
        <dbReference type="Rhea" id="RHEA-COMP:10339"/>
        <dbReference type="Rhea" id="RHEA-COMP:10340"/>
        <dbReference type="ChEBI" id="CHEBI:15378"/>
        <dbReference type="ChEBI" id="CHEBI:57856"/>
        <dbReference type="ChEBI" id="CHEBI:59789"/>
        <dbReference type="ChEBI" id="CHEBI:65315"/>
        <dbReference type="ChEBI" id="CHEBI:74478"/>
        <dbReference type="EC" id="2.1.1.211"/>
    </reaction>
</comment>
<evidence type="ECO:0000256" key="3">
    <source>
        <dbReference type="ARBA" id="ARBA00012795"/>
    </source>
</evidence>